<evidence type="ECO:0000256" key="4">
    <source>
        <dbReference type="ARBA" id="ARBA00034617"/>
    </source>
</evidence>
<feature type="compositionally biased region" description="Acidic residues" evidence="6">
    <location>
        <begin position="48"/>
        <end position="62"/>
    </location>
</feature>
<evidence type="ECO:0000256" key="5">
    <source>
        <dbReference type="ARBA" id="ARBA00034808"/>
    </source>
</evidence>
<evidence type="ECO:0000256" key="1">
    <source>
        <dbReference type="ARBA" id="ARBA00005446"/>
    </source>
</evidence>
<reference evidence="8 9" key="1">
    <citation type="submission" date="2014-04" db="EMBL/GenBank/DDBJ databases">
        <authorList>
            <consortium name="DOE Joint Genome Institute"/>
            <person name="Kuo A."/>
            <person name="Kohler A."/>
            <person name="Nagy L.G."/>
            <person name="Floudas D."/>
            <person name="Copeland A."/>
            <person name="Barry K.W."/>
            <person name="Cichocki N."/>
            <person name="Veneault-Fourrey C."/>
            <person name="LaButti K."/>
            <person name="Lindquist E.A."/>
            <person name="Lipzen A."/>
            <person name="Lundell T."/>
            <person name="Morin E."/>
            <person name="Murat C."/>
            <person name="Sun H."/>
            <person name="Tunlid A."/>
            <person name="Henrissat B."/>
            <person name="Grigoriev I.V."/>
            <person name="Hibbett D.S."/>
            <person name="Martin F."/>
            <person name="Nordberg H.P."/>
            <person name="Cantor M.N."/>
            <person name="Hua S.X."/>
        </authorList>
    </citation>
    <scope>NUCLEOTIDE SEQUENCE [LARGE SCALE GENOMIC DNA]</scope>
    <source>
        <strain evidence="8 9">LaAM-08-1</strain>
    </source>
</reference>
<keyword evidence="3" id="KW-0413">Isomerase</keyword>
<evidence type="ECO:0000256" key="6">
    <source>
        <dbReference type="SAM" id="MobiDB-lite"/>
    </source>
</evidence>
<dbReference type="GO" id="GO:0000724">
    <property type="term" value="P:double-strand break repair via homologous recombination"/>
    <property type="evidence" value="ECO:0007669"/>
    <property type="project" value="TreeGrafter"/>
</dbReference>
<dbReference type="PROSITE" id="PS51194">
    <property type="entry name" value="HELICASE_CTER"/>
    <property type="match status" value="1"/>
</dbReference>
<dbReference type="InterPro" id="IPR001650">
    <property type="entry name" value="Helicase_C-like"/>
</dbReference>
<evidence type="ECO:0000313" key="9">
    <source>
        <dbReference type="Proteomes" id="UP000054477"/>
    </source>
</evidence>
<sequence length="514" mass="55950">MARSTRTSTLKAAAAAAVPIEVEPTSSGRQRTLSAKQQQIGDSSSGNVDEEMGAESEDEDDPATAGNGFTAMTLAPIIKTSVRNGRTLIHRVDQEKENLNATELRVHVNDQVEKQQPKLIRRVTGQARPTVMMGSNGSALPSLTRQQQSSQIAELARLLSPTLSEESDLWIVVQDYVGLGVLCGRFPKNIPFVVASATLPSHVLNDVRHKLQLGTNTKMVQLTNARPNVALSVRTMKHSEETKGSICFLIPPNAKKPKDIPITLVYCNQRTTTEDAADRARDWAIEQGITPDCIAFYHTYVGEKRKCELESLLKKGEIHILFCTDAVGMGCDMCNIKHVDLWGVPPSFCALVQRAGVLKDGVTAQEVGETVALSGREAEATNLNEEDLMAEVQSMEEQVGLEGVRIATNESASDGERDNTAAGTCCCDNCEPHLFPIEDVDVVKPPGLKHGKKKTIGEDKENIICVALMDWADNDLVEEYYGVGTTMSGRMVLGSDIIEKLATCGERLNTYAEL</sequence>
<dbReference type="GO" id="GO:0003677">
    <property type="term" value="F:DNA binding"/>
    <property type="evidence" value="ECO:0007669"/>
    <property type="project" value="UniProtKB-KW"/>
</dbReference>
<dbReference type="PANTHER" id="PTHR13710">
    <property type="entry name" value="DNA HELICASE RECQ FAMILY MEMBER"/>
    <property type="match status" value="1"/>
</dbReference>
<dbReference type="Proteomes" id="UP000054477">
    <property type="component" value="Unassembled WGS sequence"/>
</dbReference>
<name>A0A0C9X028_9AGAR</name>
<dbReference type="GO" id="GO:0043138">
    <property type="term" value="F:3'-5' DNA helicase activity"/>
    <property type="evidence" value="ECO:0007669"/>
    <property type="project" value="UniProtKB-EC"/>
</dbReference>
<dbReference type="Gene3D" id="3.40.50.300">
    <property type="entry name" value="P-loop containing nucleotide triphosphate hydrolases"/>
    <property type="match status" value="1"/>
</dbReference>
<dbReference type="GO" id="GO:0005737">
    <property type="term" value="C:cytoplasm"/>
    <property type="evidence" value="ECO:0007669"/>
    <property type="project" value="TreeGrafter"/>
</dbReference>
<proteinExistence type="inferred from homology"/>
<dbReference type="EC" id="5.6.2.4" evidence="5"/>
<evidence type="ECO:0000256" key="3">
    <source>
        <dbReference type="ARBA" id="ARBA00023235"/>
    </source>
</evidence>
<dbReference type="EMBL" id="KN839345">
    <property type="protein sequence ID" value="KIJ89952.1"/>
    <property type="molecule type" value="Genomic_DNA"/>
</dbReference>
<dbReference type="AlphaFoldDB" id="A0A0C9X028"/>
<feature type="compositionally biased region" description="Polar residues" evidence="6">
    <location>
        <begin position="24"/>
        <end position="47"/>
    </location>
</feature>
<gene>
    <name evidence="8" type="ORF">K443DRAFT_664141</name>
</gene>
<dbReference type="HOGENOM" id="CLU_530029_0_0_1"/>
<feature type="compositionally biased region" description="Polar residues" evidence="6">
    <location>
        <begin position="1"/>
        <end position="10"/>
    </location>
</feature>
<evidence type="ECO:0000259" key="7">
    <source>
        <dbReference type="PROSITE" id="PS51194"/>
    </source>
</evidence>
<dbReference type="SUPFAM" id="SSF52540">
    <property type="entry name" value="P-loop containing nucleoside triphosphate hydrolases"/>
    <property type="match status" value="1"/>
</dbReference>
<dbReference type="Pfam" id="PF00271">
    <property type="entry name" value="Helicase_C"/>
    <property type="match status" value="1"/>
</dbReference>
<comment type="similarity">
    <text evidence="1">Belongs to the helicase family. RecQ subfamily.</text>
</comment>
<dbReference type="GO" id="GO:0009378">
    <property type="term" value="F:four-way junction helicase activity"/>
    <property type="evidence" value="ECO:0007669"/>
    <property type="project" value="TreeGrafter"/>
</dbReference>
<comment type="catalytic activity">
    <reaction evidence="4">
        <text>Couples ATP hydrolysis with the unwinding of duplex DNA by translocating in the 3'-5' direction.</text>
        <dbReference type="EC" id="5.6.2.4"/>
    </reaction>
</comment>
<protein>
    <recommendedName>
        <fullName evidence="5">DNA 3'-5' helicase</fullName>
        <ecNumber evidence="5">5.6.2.4</ecNumber>
    </recommendedName>
</protein>
<keyword evidence="9" id="KW-1185">Reference proteome</keyword>
<dbReference type="PANTHER" id="PTHR13710:SF105">
    <property type="entry name" value="ATP-DEPENDENT DNA HELICASE Q1"/>
    <property type="match status" value="1"/>
</dbReference>
<feature type="region of interest" description="Disordered" evidence="6">
    <location>
        <begin position="1"/>
        <end position="67"/>
    </location>
</feature>
<evidence type="ECO:0000256" key="2">
    <source>
        <dbReference type="ARBA" id="ARBA00023125"/>
    </source>
</evidence>
<keyword evidence="2" id="KW-0238">DNA-binding</keyword>
<feature type="domain" description="Helicase C-terminal" evidence="7">
    <location>
        <begin position="255"/>
        <end position="412"/>
    </location>
</feature>
<accession>A0A0C9X028</accession>
<dbReference type="OrthoDB" id="3012364at2759"/>
<evidence type="ECO:0000313" key="8">
    <source>
        <dbReference type="EMBL" id="KIJ89952.1"/>
    </source>
</evidence>
<dbReference type="STRING" id="1095629.A0A0C9X028"/>
<dbReference type="GO" id="GO:0005694">
    <property type="term" value="C:chromosome"/>
    <property type="evidence" value="ECO:0007669"/>
    <property type="project" value="TreeGrafter"/>
</dbReference>
<reference evidence="9" key="2">
    <citation type="submission" date="2015-01" db="EMBL/GenBank/DDBJ databases">
        <title>Evolutionary Origins and Diversification of the Mycorrhizal Mutualists.</title>
        <authorList>
            <consortium name="DOE Joint Genome Institute"/>
            <consortium name="Mycorrhizal Genomics Consortium"/>
            <person name="Kohler A."/>
            <person name="Kuo A."/>
            <person name="Nagy L.G."/>
            <person name="Floudas D."/>
            <person name="Copeland A."/>
            <person name="Barry K.W."/>
            <person name="Cichocki N."/>
            <person name="Veneault-Fourrey C."/>
            <person name="LaButti K."/>
            <person name="Lindquist E.A."/>
            <person name="Lipzen A."/>
            <person name="Lundell T."/>
            <person name="Morin E."/>
            <person name="Murat C."/>
            <person name="Riley R."/>
            <person name="Ohm R."/>
            <person name="Sun H."/>
            <person name="Tunlid A."/>
            <person name="Henrissat B."/>
            <person name="Grigoriev I.V."/>
            <person name="Hibbett D.S."/>
            <person name="Martin F."/>
        </authorList>
    </citation>
    <scope>NUCLEOTIDE SEQUENCE [LARGE SCALE GENOMIC DNA]</scope>
    <source>
        <strain evidence="9">LaAM-08-1</strain>
    </source>
</reference>
<dbReference type="InterPro" id="IPR027417">
    <property type="entry name" value="P-loop_NTPase"/>
</dbReference>
<organism evidence="8 9">
    <name type="scientific">Laccaria amethystina LaAM-08-1</name>
    <dbReference type="NCBI Taxonomy" id="1095629"/>
    <lineage>
        <taxon>Eukaryota</taxon>
        <taxon>Fungi</taxon>
        <taxon>Dikarya</taxon>
        <taxon>Basidiomycota</taxon>
        <taxon>Agaricomycotina</taxon>
        <taxon>Agaricomycetes</taxon>
        <taxon>Agaricomycetidae</taxon>
        <taxon>Agaricales</taxon>
        <taxon>Agaricineae</taxon>
        <taxon>Hydnangiaceae</taxon>
        <taxon>Laccaria</taxon>
    </lineage>
</organism>